<protein>
    <submittedName>
        <fullName evidence="2">Uncharacterized protein</fullName>
    </submittedName>
</protein>
<name>A0A835ZLF5_9STRA</name>
<dbReference type="SUPFAM" id="SSF57938">
    <property type="entry name" value="DnaJ/Hsp40 cysteine-rich domain"/>
    <property type="match status" value="1"/>
</dbReference>
<organism evidence="2 3">
    <name type="scientific">Tribonema minus</name>
    <dbReference type="NCBI Taxonomy" id="303371"/>
    <lineage>
        <taxon>Eukaryota</taxon>
        <taxon>Sar</taxon>
        <taxon>Stramenopiles</taxon>
        <taxon>Ochrophyta</taxon>
        <taxon>PX clade</taxon>
        <taxon>Xanthophyceae</taxon>
        <taxon>Tribonematales</taxon>
        <taxon>Tribonemataceae</taxon>
        <taxon>Tribonema</taxon>
    </lineage>
</organism>
<feature type="region of interest" description="Disordered" evidence="1">
    <location>
        <begin position="31"/>
        <end position="65"/>
    </location>
</feature>
<feature type="compositionally biased region" description="Polar residues" evidence="1">
    <location>
        <begin position="53"/>
        <end position="64"/>
    </location>
</feature>
<accession>A0A835ZLF5</accession>
<dbReference type="EMBL" id="JAFCMP010000024">
    <property type="protein sequence ID" value="KAG5191043.1"/>
    <property type="molecule type" value="Genomic_DNA"/>
</dbReference>
<proteinExistence type="predicted"/>
<dbReference type="OrthoDB" id="70058at2759"/>
<comment type="caution">
    <text evidence="2">The sequence shown here is derived from an EMBL/GenBank/DDBJ whole genome shotgun (WGS) entry which is preliminary data.</text>
</comment>
<evidence type="ECO:0000256" key="1">
    <source>
        <dbReference type="SAM" id="MobiDB-lite"/>
    </source>
</evidence>
<keyword evidence="3" id="KW-1185">Reference proteome</keyword>
<dbReference type="Proteomes" id="UP000664859">
    <property type="component" value="Unassembled WGS sequence"/>
</dbReference>
<reference evidence="2" key="1">
    <citation type="submission" date="2021-02" db="EMBL/GenBank/DDBJ databases">
        <title>First Annotated Genome of the Yellow-green Alga Tribonema minus.</title>
        <authorList>
            <person name="Mahan K.M."/>
        </authorList>
    </citation>
    <scope>NUCLEOTIDE SEQUENCE</scope>
    <source>
        <strain evidence="2">UTEX B ZZ1240</strain>
    </source>
</reference>
<dbReference type="InterPro" id="IPR036410">
    <property type="entry name" value="HSP_DnaJ_Cys-rich_dom_sf"/>
</dbReference>
<evidence type="ECO:0000313" key="2">
    <source>
        <dbReference type="EMBL" id="KAG5191043.1"/>
    </source>
</evidence>
<evidence type="ECO:0000313" key="3">
    <source>
        <dbReference type="Proteomes" id="UP000664859"/>
    </source>
</evidence>
<sequence length="115" mass="13179">MQDMRDDEARKLHATTGVDFIALRQKYMTANVEAQQKEQDQNHSDSRCDTHKGSQQNRSESPLQQRHLCTETAALDKYVICKECSGLGIRKELYNHMVLERSCEHCDGDGIAPRK</sequence>
<gene>
    <name evidence="2" type="ORF">JKP88DRAFT_242918</name>
</gene>
<dbReference type="AlphaFoldDB" id="A0A835ZLF5"/>
<feature type="compositionally biased region" description="Basic and acidic residues" evidence="1">
    <location>
        <begin position="35"/>
        <end position="52"/>
    </location>
</feature>